<reference evidence="6" key="2">
    <citation type="submission" date="2013-12" db="EMBL/GenBank/DDBJ databases">
        <authorList>
            <person name="Yu Y."/>
            <person name="Lee S."/>
            <person name="de Baynast K."/>
            <person name="Wissotski M."/>
            <person name="Liu L."/>
            <person name="Talag J."/>
            <person name="Goicoechea J."/>
            <person name="Angelova A."/>
            <person name="Jetty R."/>
            <person name="Kudrna D."/>
            <person name="Golser W."/>
            <person name="Rivera L."/>
            <person name="Zhang J."/>
            <person name="Wing R."/>
        </authorList>
    </citation>
    <scope>NUCLEOTIDE SEQUENCE</scope>
</reference>
<evidence type="ECO:0000256" key="2">
    <source>
        <dbReference type="ARBA" id="ARBA00022801"/>
    </source>
</evidence>
<evidence type="ECO:0000256" key="3">
    <source>
        <dbReference type="SAM" id="MobiDB-lite"/>
    </source>
</evidence>
<keyword evidence="6" id="KW-1185">Reference proteome</keyword>
<dbReference type="SUPFAM" id="SSF54001">
    <property type="entry name" value="Cysteine proteinases"/>
    <property type="match status" value="1"/>
</dbReference>
<dbReference type="HOGENOM" id="CLU_684017_0_0_1"/>
<dbReference type="EnsemblPlants" id="LPERR11G18290.1">
    <property type="protein sequence ID" value="LPERR11G18290.1"/>
    <property type="gene ID" value="LPERR11G18290"/>
</dbReference>
<name>A0A0D9XUY6_9ORYZ</name>
<feature type="compositionally biased region" description="Low complexity" evidence="3">
    <location>
        <begin position="86"/>
        <end position="99"/>
    </location>
</feature>
<organism evidence="5 6">
    <name type="scientific">Leersia perrieri</name>
    <dbReference type="NCBI Taxonomy" id="77586"/>
    <lineage>
        <taxon>Eukaryota</taxon>
        <taxon>Viridiplantae</taxon>
        <taxon>Streptophyta</taxon>
        <taxon>Embryophyta</taxon>
        <taxon>Tracheophyta</taxon>
        <taxon>Spermatophyta</taxon>
        <taxon>Magnoliopsida</taxon>
        <taxon>Liliopsida</taxon>
        <taxon>Poales</taxon>
        <taxon>Poaceae</taxon>
        <taxon>BOP clade</taxon>
        <taxon>Oryzoideae</taxon>
        <taxon>Oryzeae</taxon>
        <taxon>Oryzinae</taxon>
        <taxon>Leersia</taxon>
    </lineage>
</organism>
<reference evidence="5 6" key="1">
    <citation type="submission" date="2012-08" db="EMBL/GenBank/DDBJ databases">
        <title>Oryza genome evolution.</title>
        <authorList>
            <person name="Wing R.A."/>
        </authorList>
    </citation>
    <scope>NUCLEOTIDE SEQUENCE</scope>
</reference>
<evidence type="ECO:0000313" key="6">
    <source>
        <dbReference type="Proteomes" id="UP000032180"/>
    </source>
</evidence>
<sequence>MGCSCNVGNDLFWEGIPEAGAGDASAAGDDESFDRIRRRVNAALVDDDDSPFSRATATASDVKRLINRRGFSDITVSLPRAGLDGSGRSDSSSPLILRSSAEHQPPPPPPFPPPSLPLRRRLRPTAAEVAVETPLRRASPGRPEGEIRTEEGAASSSSSGQPVRDETTHGHIENSCVVCALYGIFTALSKASEEQGEAVAPNSLRVALSKSYPNSEFFQEAKMNDASEVLGVIFECLHKLYTPHAGCQVKSHEANCVGSWDCASSSCIAHCLFGMGIYERMKCRKCGLESRRHKYTSLFHNINASSLRNAKAKHPDHSFDYLLKIVMNDRLLNNKESVDDISATLGGISTEIDISTFYGGLNQGSKHSLVSVVCYYGLHYLCFAFEDGQWVMYNDQTVKATRL</sequence>
<accession>A0A0D9XUY6</accession>
<dbReference type="InterPro" id="IPR038765">
    <property type="entry name" value="Papain-like_cys_pep_sf"/>
</dbReference>
<protein>
    <recommendedName>
        <fullName evidence="4">Peptidase C19 ubiquitin carboxyl-terminal hydrolase domain-containing protein</fullName>
    </recommendedName>
</protein>
<dbReference type="InterPro" id="IPR001394">
    <property type="entry name" value="Peptidase_C19_UCH"/>
</dbReference>
<dbReference type="GO" id="GO:0016579">
    <property type="term" value="P:protein deubiquitination"/>
    <property type="evidence" value="ECO:0007669"/>
    <property type="project" value="InterPro"/>
</dbReference>
<dbReference type="PANTHER" id="PTHR22975">
    <property type="entry name" value="UBIQUITIN SPECIFIC PROTEINASE"/>
    <property type="match status" value="1"/>
</dbReference>
<dbReference type="Proteomes" id="UP000032180">
    <property type="component" value="Chromosome 11"/>
</dbReference>
<keyword evidence="2" id="KW-0378">Hydrolase</keyword>
<reference evidence="5" key="3">
    <citation type="submission" date="2015-04" db="UniProtKB">
        <authorList>
            <consortium name="EnsemblPlants"/>
        </authorList>
    </citation>
    <scope>IDENTIFICATION</scope>
</reference>
<dbReference type="AlphaFoldDB" id="A0A0D9XUY6"/>
<dbReference type="Pfam" id="PF00443">
    <property type="entry name" value="UCH"/>
    <property type="match status" value="1"/>
</dbReference>
<dbReference type="CDD" id="cd02257">
    <property type="entry name" value="Peptidase_C19"/>
    <property type="match status" value="1"/>
</dbReference>
<feature type="region of interest" description="Disordered" evidence="3">
    <location>
        <begin position="77"/>
        <end position="167"/>
    </location>
</feature>
<feature type="domain" description="Peptidase C19 ubiquitin carboxyl-terminal hydrolase" evidence="4">
    <location>
        <begin position="171"/>
        <end position="400"/>
    </location>
</feature>
<evidence type="ECO:0000256" key="1">
    <source>
        <dbReference type="ARBA" id="ARBA00022786"/>
    </source>
</evidence>
<dbReference type="Gene3D" id="3.90.70.10">
    <property type="entry name" value="Cysteine proteinases"/>
    <property type="match status" value="2"/>
</dbReference>
<dbReference type="Gramene" id="LPERR11G18290.1">
    <property type="protein sequence ID" value="LPERR11G18290.1"/>
    <property type="gene ID" value="LPERR11G18290"/>
</dbReference>
<dbReference type="GO" id="GO:0004843">
    <property type="term" value="F:cysteine-type deubiquitinase activity"/>
    <property type="evidence" value="ECO:0007669"/>
    <property type="project" value="InterPro"/>
</dbReference>
<evidence type="ECO:0000313" key="5">
    <source>
        <dbReference type="EnsemblPlants" id="LPERR11G18290.1"/>
    </source>
</evidence>
<dbReference type="eggNOG" id="KOG1887">
    <property type="taxonomic scope" value="Eukaryota"/>
</dbReference>
<proteinExistence type="predicted"/>
<feature type="compositionally biased region" description="Pro residues" evidence="3">
    <location>
        <begin position="104"/>
        <end position="116"/>
    </location>
</feature>
<keyword evidence="1" id="KW-0833">Ubl conjugation pathway</keyword>
<dbReference type="PANTHER" id="PTHR22975:SF9">
    <property type="entry name" value="ECHINUS SPLICE FORM 3"/>
    <property type="match status" value="1"/>
</dbReference>
<evidence type="ECO:0000259" key="4">
    <source>
        <dbReference type="Pfam" id="PF00443"/>
    </source>
</evidence>
<dbReference type="InterPro" id="IPR052398">
    <property type="entry name" value="Ubiquitin_hydrolase_53/54"/>
</dbReference>